<feature type="transmembrane region" description="Helical" evidence="9">
    <location>
        <begin position="33"/>
        <end position="55"/>
    </location>
</feature>
<feature type="transmembrane region" description="Helical" evidence="9">
    <location>
        <begin position="62"/>
        <end position="80"/>
    </location>
</feature>
<dbReference type="InterPro" id="IPR003439">
    <property type="entry name" value="ABC_transporter-like_ATP-bd"/>
</dbReference>
<dbReference type="PROSITE" id="PS00211">
    <property type="entry name" value="ABC_TRANSPORTER_1"/>
    <property type="match status" value="1"/>
</dbReference>
<dbReference type="InterPro" id="IPR032823">
    <property type="entry name" value="BCA_ABC_TP_C"/>
</dbReference>
<keyword evidence="8 9" id="KW-0472">Membrane</keyword>
<dbReference type="SUPFAM" id="SSF52540">
    <property type="entry name" value="P-loop containing nucleoside triphosphate hydrolases"/>
    <property type="match status" value="1"/>
</dbReference>
<dbReference type="Gene3D" id="3.40.50.300">
    <property type="entry name" value="P-loop containing nucleotide triphosphate hydrolases"/>
    <property type="match status" value="1"/>
</dbReference>
<dbReference type="PANTHER" id="PTHR45772:SF2">
    <property type="entry name" value="ABC TRANSPORTER ATP-BINDING PROTEIN"/>
    <property type="match status" value="1"/>
</dbReference>
<dbReference type="GO" id="GO:0005524">
    <property type="term" value="F:ATP binding"/>
    <property type="evidence" value="ECO:0007669"/>
    <property type="project" value="UniProtKB-KW"/>
</dbReference>
<keyword evidence="2" id="KW-0813">Transport</keyword>
<evidence type="ECO:0000256" key="4">
    <source>
        <dbReference type="ARBA" id="ARBA00022692"/>
    </source>
</evidence>
<keyword evidence="7 9" id="KW-1133">Transmembrane helix</keyword>
<dbReference type="PROSITE" id="PS50893">
    <property type="entry name" value="ABC_TRANSPORTER_2"/>
    <property type="match status" value="1"/>
</dbReference>
<organism evidence="11 12">
    <name type="scientific">Roseomonas haemaphysalidis</name>
    <dbReference type="NCBI Taxonomy" id="2768162"/>
    <lineage>
        <taxon>Bacteria</taxon>
        <taxon>Pseudomonadati</taxon>
        <taxon>Pseudomonadota</taxon>
        <taxon>Alphaproteobacteria</taxon>
        <taxon>Acetobacterales</taxon>
        <taxon>Roseomonadaceae</taxon>
        <taxon>Roseomonas</taxon>
    </lineage>
</organism>
<feature type="transmembrane region" description="Helical" evidence="9">
    <location>
        <begin position="156"/>
        <end position="177"/>
    </location>
</feature>
<comment type="subcellular location">
    <subcellularLocation>
        <location evidence="1">Cell membrane</location>
        <topology evidence="1">Multi-pass membrane protein</topology>
    </subcellularLocation>
</comment>
<comment type="caution">
    <text evidence="11">The sequence shown here is derived from an EMBL/GenBank/DDBJ whole genome shotgun (WGS) entry which is preliminary data.</text>
</comment>
<evidence type="ECO:0000256" key="9">
    <source>
        <dbReference type="SAM" id="Phobius"/>
    </source>
</evidence>
<sequence length="596" mass="62598">MTPAHRILAGLALLLAVVAPLLPGFPPFWVTLLSYIGLSSLVALGLVVLVGVAGLTSFGQAMFAGFGAYATAILTTRYGVSPWATLPVALAISGALAWAIGAVTLRLRGHYLAIATIAWNVSFFYLVGNLDFFARNDGISGIPPIRLPGIDFGQPLAFYFLVLGFVVLAILLTRNLLDSRTGRAVRALRGGALAAESFGVNTHRARILAFVYAALLAGLSGWLYAHMQRTVNPSPFGITMSIDYLLMAVAGGVHNIGGALLGAAIVTLLRDQLQSFLPWLLNAQGNFETIVFGGLLILLLQFSPRGIWPHLARLAARLLPAPAPAPVPPPAEAPALPPRAQPARGSEVLRASALTKRFGGLVAVDGIGFALNAGEVVGLIGPNGAGKSTTFNLLTGVLAASGGAVTLLGQPIGGHSARAIAGRGVARTFQHVKLVHGMTVLDNVAIGAHLRGHAGAAHAALLLDRAEEARIFALAWQQLHRVGLAHVAHLVADELSLGQQRLVEIARALCLDPVLLLLDEPAAGLRHLEKAALAKLLDRLRAEGMTILLVEHDMDFVMNLTDRLVVMNFGAELAQGRPREIQANPAVIDAYLGTAA</sequence>
<evidence type="ECO:0000256" key="1">
    <source>
        <dbReference type="ARBA" id="ARBA00004651"/>
    </source>
</evidence>
<keyword evidence="6 11" id="KW-0067">ATP-binding</keyword>
<evidence type="ECO:0000256" key="8">
    <source>
        <dbReference type="ARBA" id="ARBA00023136"/>
    </source>
</evidence>
<evidence type="ECO:0000256" key="3">
    <source>
        <dbReference type="ARBA" id="ARBA00022475"/>
    </source>
</evidence>
<protein>
    <submittedName>
        <fullName evidence="11">Branched-chain amino acid ABC transporter ATP-binding protein/permease</fullName>
    </submittedName>
</protein>
<feature type="transmembrane region" description="Helical" evidence="9">
    <location>
        <begin position="207"/>
        <end position="225"/>
    </location>
</feature>
<dbReference type="EMBL" id="JACTNG010000004">
    <property type="protein sequence ID" value="MBO1079223.1"/>
    <property type="molecule type" value="Genomic_DNA"/>
</dbReference>
<dbReference type="Pfam" id="PF00005">
    <property type="entry name" value="ABC_tran"/>
    <property type="match status" value="1"/>
</dbReference>
<accession>A0ABS3KP38</accession>
<keyword evidence="5" id="KW-0547">Nucleotide-binding</keyword>
<evidence type="ECO:0000313" key="11">
    <source>
        <dbReference type="EMBL" id="MBO1079223.1"/>
    </source>
</evidence>
<dbReference type="PANTHER" id="PTHR45772">
    <property type="entry name" value="CONSERVED COMPONENT OF ABC TRANSPORTER FOR NATURAL AMINO ACIDS-RELATED"/>
    <property type="match status" value="1"/>
</dbReference>
<evidence type="ECO:0000256" key="6">
    <source>
        <dbReference type="ARBA" id="ARBA00022840"/>
    </source>
</evidence>
<dbReference type="InterPro" id="IPR017871">
    <property type="entry name" value="ABC_transporter-like_CS"/>
</dbReference>
<gene>
    <name evidence="11" type="ORF">IAI61_09290</name>
</gene>
<evidence type="ECO:0000256" key="5">
    <source>
        <dbReference type="ARBA" id="ARBA00022741"/>
    </source>
</evidence>
<dbReference type="InterPro" id="IPR051120">
    <property type="entry name" value="ABC_AA/LPS_Transport"/>
</dbReference>
<dbReference type="SMART" id="SM00382">
    <property type="entry name" value="AAA"/>
    <property type="match status" value="1"/>
</dbReference>
<dbReference type="CDD" id="cd03219">
    <property type="entry name" value="ABC_Mj1267_LivG_branched"/>
    <property type="match status" value="1"/>
</dbReference>
<dbReference type="CDD" id="cd06581">
    <property type="entry name" value="TM_PBP1_LivM_like"/>
    <property type="match status" value="1"/>
</dbReference>
<name>A0ABS3KP38_9PROT</name>
<dbReference type="RefSeq" id="WP_207416750.1">
    <property type="nucleotide sequence ID" value="NZ_CP061177.1"/>
</dbReference>
<keyword evidence="12" id="KW-1185">Reference proteome</keyword>
<dbReference type="Proteomes" id="UP001518989">
    <property type="component" value="Unassembled WGS sequence"/>
</dbReference>
<evidence type="ECO:0000259" key="10">
    <source>
        <dbReference type="PROSITE" id="PS50893"/>
    </source>
</evidence>
<evidence type="ECO:0000256" key="7">
    <source>
        <dbReference type="ARBA" id="ARBA00022989"/>
    </source>
</evidence>
<evidence type="ECO:0000313" key="12">
    <source>
        <dbReference type="Proteomes" id="UP001518989"/>
    </source>
</evidence>
<dbReference type="InterPro" id="IPR001851">
    <property type="entry name" value="ABC_transp_permease"/>
</dbReference>
<dbReference type="InterPro" id="IPR027417">
    <property type="entry name" value="P-loop_NTPase"/>
</dbReference>
<feature type="transmembrane region" description="Helical" evidence="9">
    <location>
        <begin position="111"/>
        <end position="128"/>
    </location>
</feature>
<keyword evidence="3" id="KW-1003">Cell membrane</keyword>
<keyword evidence="4 9" id="KW-0812">Transmembrane</keyword>
<dbReference type="InterPro" id="IPR043428">
    <property type="entry name" value="LivM-like"/>
</dbReference>
<dbReference type="Pfam" id="PF02653">
    <property type="entry name" value="BPD_transp_2"/>
    <property type="match status" value="1"/>
</dbReference>
<feature type="transmembrane region" description="Helical" evidence="9">
    <location>
        <begin position="86"/>
        <end position="104"/>
    </location>
</feature>
<feature type="domain" description="ABC transporter" evidence="10">
    <location>
        <begin position="349"/>
        <end position="594"/>
    </location>
</feature>
<feature type="transmembrane region" description="Helical" evidence="9">
    <location>
        <begin position="245"/>
        <end position="269"/>
    </location>
</feature>
<evidence type="ECO:0000256" key="2">
    <source>
        <dbReference type="ARBA" id="ARBA00022448"/>
    </source>
</evidence>
<proteinExistence type="predicted"/>
<reference evidence="11 12" key="1">
    <citation type="submission" date="2020-09" db="EMBL/GenBank/DDBJ databases">
        <title>Roseomonas.</title>
        <authorList>
            <person name="Zhu W."/>
        </authorList>
    </citation>
    <scope>NUCLEOTIDE SEQUENCE [LARGE SCALE GENOMIC DNA]</scope>
    <source>
        <strain evidence="11 12">573</strain>
    </source>
</reference>
<dbReference type="Pfam" id="PF12399">
    <property type="entry name" value="BCA_ABC_TP_C"/>
    <property type="match status" value="1"/>
</dbReference>
<dbReference type="InterPro" id="IPR003593">
    <property type="entry name" value="AAA+_ATPase"/>
</dbReference>